<evidence type="ECO:0000313" key="3">
    <source>
        <dbReference type="Proteomes" id="UP000318833"/>
    </source>
</evidence>
<sequence length="393" mass="45707">MKDLLDDEKKRILECILSSKGFSKSPTSTNLLRFLVEATLSKKQLKETTIGIEIFGKQFLEQNNSSSIRVNIYNLRKKLEKYYQTEGKDEPWKIVIDKGQYYTSFIQNTTFKSEEKNYKKYYKILGFTSISLFVTLVFVVSNLLYKKPVALWNSFLTNGKETTLVVGDFFGFMAKTKTGRIGWNRDYEINSLDDFYELQKKNSEFRDNVFPANYSYVTGMGSIAVYHLTKLFESNGRDFSIRFSTKSTYDDIKEHNSVYIGPTKNNNKFIQYFNEQNAHFSIQGRKLKYKNRIKNRDTIFNLDIEGLASEYAIVSRLKGVDGTEQFLFFSDHDIGVIATVELFCDPQKVEQFKKEYMKDLDTFTALFNVTGKERTNLNLELIAIDDTSFNTEN</sequence>
<keyword evidence="1" id="KW-0812">Transmembrane</keyword>
<keyword evidence="3" id="KW-1185">Reference proteome</keyword>
<name>A0A554VQL1_9FLAO</name>
<dbReference type="OrthoDB" id="1295312at2"/>
<dbReference type="AlphaFoldDB" id="A0A554VQL1"/>
<keyword evidence="1" id="KW-1133">Transmembrane helix</keyword>
<evidence type="ECO:0000256" key="1">
    <source>
        <dbReference type="SAM" id="Phobius"/>
    </source>
</evidence>
<reference evidence="2 3" key="1">
    <citation type="submission" date="2019-07" db="EMBL/GenBank/DDBJ databases">
        <title>The draft genome sequence of Aquimarina algiphila M91.</title>
        <authorList>
            <person name="Meng X."/>
        </authorList>
    </citation>
    <scope>NUCLEOTIDE SEQUENCE [LARGE SCALE GENOMIC DNA]</scope>
    <source>
        <strain evidence="2 3">M91</strain>
    </source>
</reference>
<keyword evidence="1" id="KW-0472">Membrane</keyword>
<feature type="transmembrane region" description="Helical" evidence="1">
    <location>
        <begin position="121"/>
        <end position="145"/>
    </location>
</feature>
<evidence type="ECO:0000313" key="2">
    <source>
        <dbReference type="EMBL" id="TSE10809.1"/>
    </source>
</evidence>
<dbReference type="EMBL" id="VLNR01000004">
    <property type="protein sequence ID" value="TSE10809.1"/>
    <property type="molecule type" value="Genomic_DNA"/>
</dbReference>
<comment type="caution">
    <text evidence="2">The sequence shown here is derived from an EMBL/GenBank/DDBJ whole genome shotgun (WGS) entry which is preliminary data.</text>
</comment>
<proteinExistence type="predicted"/>
<dbReference type="Proteomes" id="UP000318833">
    <property type="component" value="Unassembled WGS sequence"/>
</dbReference>
<gene>
    <name evidence="2" type="ORF">FOF46_02915</name>
</gene>
<organism evidence="2 3">
    <name type="scientific">Aquimarina algiphila</name>
    <dbReference type="NCBI Taxonomy" id="2047982"/>
    <lineage>
        <taxon>Bacteria</taxon>
        <taxon>Pseudomonadati</taxon>
        <taxon>Bacteroidota</taxon>
        <taxon>Flavobacteriia</taxon>
        <taxon>Flavobacteriales</taxon>
        <taxon>Flavobacteriaceae</taxon>
        <taxon>Aquimarina</taxon>
    </lineage>
</organism>
<protein>
    <submittedName>
        <fullName evidence="2">Winged helix-turn-helix domain-containing protein</fullName>
    </submittedName>
</protein>
<dbReference type="RefSeq" id="WP_109436811.1">
    <property type="nucleotide sequence ID" value="NZ_CANLFO010000005.1"/>
</dbReference>
<accession>A0A554VQL1</accession>